<keyword evidence="4 9" id="KW-0997">Cell inner membrane</keyword>
<feature type="transmembrane region" description="Helical" evidence="9">
    <location>
        <begin position="92"/>
        <end position="116"/>
    </location>
</feature>
<comment type="subunit">
    <text evidence="9">The complex comprises the extracytoplasmic solute receptor protein and the two transmembrane proteins.</text>
</comment>
<dbReference type="AlphaFoldDB" id="A0A5B8FJP4"/>
<dbReference type="GO" id="GO:0015740">
    <property type="term" value="P:C4-dicarboxylate transport"/>
    <property type="evidence" value="ECO:0007669"/>
    <property type="project" value="TreeGrafter"/>
</dbReference>
<feature type="transmembrane region" description="Helical" evidence="9">
    <location>
        <begin position="12"/>
        <end position="32"/>
    </location>
</feature>
<feature type="transmembrane region" description="Helical" evidence="9">
    <location>
        <begin position="128"/>
        <end position="149"/>
    </location>
</feature>
<dbReference type="InterPro" id="IPR055348">
    <property type="entry name" value="DctQ"/>
</dbReference>
<dbReference type="OrthoDB" id="7843639at2"/>
<evidence type="ECO:0000256" key="6">
    <source>
        <dbReference type="ARBA" id="ARBA00022989"/>
    </source>
</evidence>
<evidence type="ECO:0000256" key="7">
    <source>
        <dbReference type="ARBA" id="ARBA00023136"/>
    </source>
</evidence>
<name>A0A5B8FJP4_9RHOB</name>
<dbReference type="InterPro" id="IPR007387">
    <property type="entry name" value="TRAP_DctQ"/>
</dbReference>
<comment type="function">
    <text evidence="9">Part of the tripartite ATP-independent periplasmic (TRAP) transport system.</text>
</comment>
<comment type="subcellular location">
    <subcellularLocation>
        <location evidence="1 9">Cell inner membrane</location>
        <topology evidence="1 9">Multi-pass membrane protein</topology>
    </subcellularLocation>
</comment>
<dbReference type="GO" id="GO:0022857">
    <property type="term" value="F:transmembrane transporter activity"/>
    <property type="evidence" value="ECO:0007669"/>
    <property type="project" value="UniProtKB-UniRule"/>
</dbReference>
<evidence type="ECO:0000259" key="10">
    <source>
        <dbReference type="Pfam" id="PF04290"/>
    </source>
</evidence>
<keyword evidence="7 9" id="KW-0472">Membrane</keyword>
<dbReference type="PANTHER" id="PTHR35011">
    <property type="entry name" value="2,3-DIKETO-L-GULONATE TRAP TRANSPORTER SMALL PERMEASE PROTEIN YIAM"/>
    <property type="match status" value="1"/>
</dbReference>
<evidence type="ECO:0000256" key="1">
    <source>
        <dbReference type="ARBA" id="ARBA00004429"/>
    </source>
</evidence>
<sequence length="172" mass="18631">MTALTALRLAERSALVAIFLTMVGLFALNVAARQWGGDLATDLAWIDEAVRILNLFLVFLAAGLALERGRHVSVHTWRDRLAARTRLPLRRVIDALGLVFSLYVAWLGLKMTLFVFATGQRSPTLGLAMGWIYVAPTAGFALLALRYGLNLAGVTDRYATQAAAEASAEEAA</sequence>
<dbReference type="RefSeq" id="WP_138576799.1">
    <property type="nucleotide sequence ID" value="NZ_CP040821.1"/>
</dbReference>
<dbReference type="PANTHER" id="PTHR35011:SF2">
    <property type="entry name" value="2,3-DIKETO-L-GULONATE TRAP TRANSPORTER SMALL PERMEASE PROTEIN YIAM"/>
    <property type="match status" value="1"/>
</dbReference>
<keyword evidence="11" id="KW-0614">Plasmid</keyword>
<evidence type="ECO:0000313" key="11">
    <source>
        <dbReference type="EMBL" id="QDL94558.1"/>
    </source>
</evidence>
<keyword evidence="5 9" id="KW-0812">Transmembrane</keyword>
<keyword evidence="2 9" id="KW-0813">Transport</keyword>
<dbReference type="EMBL" id="CP040821">
    <property type="protein sequence ID" value="QDL94558.1"/>
    <property type="molecule type" value="Genomic_DNA"/>
</dbReference>
<evidence type="ECO:0000256" key="3">
    <source>
        <dbReference type="ARBA" id="ARBA00022475"/>
    </source>
</evidence>
<dbReference type="KEGG" id="ppru:FDP22_22035"/>
<accession>A0A5B8FJP4</accession>
<evidence type="ECO:0000256" key="8">
    <source>
        <dbReference type="ARBA" id="ARBA00038436"/>
    </source>
</evidence>
<comment type="similarity">
    <text evidence="8 9">Belongs to the TRAP transporter small permease family.</text>
</comment>
<dbReference type="GO" id="GO:0005886">
    <property type="term" value="C:plasma membrane"/>
    <property type="evidence" value="ECO:0007669"/>
    <property type="project" value="UniProtKB-SubCell"/>
</dbReference>
<proteinExistence type="inferred from homology"/>
<feature type="transmembrane region" description="Helical" evidence="9">
    <location>
        <begin position="52"/>
        <end position="71"/>
    </location>
</feature>
<evidence type="ECO:0000256" key="5">
    <source>
        <dbReference type="ARBA" id="ARBA00022692"/>
    </source>
</evidence>
<gene>
    <name evidence="11" type="ORF">FDP22_22035</name>
</gene>
<protein>
    <recommendedName>
        <fullName evidence="9">TRAP transporter small permease protein</fullName>
    </recommendedName>
</protein>
<geneLocation type="plasmid" evidence="12">
    <name>pd4m1c</name>
</geneLocation>
<keyword evidence="3" id="KW-1003">Cell membrane</keyword>
<reference evidence="11 12" key="1">
    <citation type="submission" date="2019-06" db="EMBL/GenBank/DDBJ databases">
        <title>Genome sequence of Rhodobacteraceae bacterium D4M1.</title>
        <authorList>
            <person name="Cao J."/>
        </authorList>
    </citation>
    <scope>NUCLEOTIDE SEQUENCE [LARGE SCALE GENOMIC DNA]</scope>
    <source>
        <strain evidence="11 12">D4M1</strain>
        <plasmid evidence="12">pd4m1c</plasmid>
    </source>
</reference>
<evidence type="ECO:0000256" key="2">
    <source>
        <dbReference type="ARBA" id="ARBA00022448"/>
    </source>
</evidence>
<dbReference type="Proteomes" id="UP000305888">
    <property type="component" value="Plasmid pD4M1C"/>
</dbReference>
<organism evidence="11 12">
    <name type="scientific">Paroceanicella profunda</name>
    <dbReference type="NCBI Taxonomy" id="2579971"/>
    <lineage>
        <taxon>Bacteria</taxon>
        <taxon>Pseudomonadati</taxon>
        <taxon>Pseudomonadota</taxon>
        <taxon>Alphaproteobacteria</taxon>
        <taxon>Rhodobacterales</taxon>
        <taxon>Paracoccaceae</taxon>
        <taxon>Paroceanicella</taxon>
    </lineage>
</organism>
<keyword evidence="12" id="KW-1185">Reference proteome</keyword>
<feature type="domain" description="Tripartite ATP-independent periplasmic transporters DctQ component" evidence="10">
    <location>
        <begin position="22"/>
        <end position="152"/>
    </location>
</feature>
<dbReference type="Pfam" id="PF04290">
    <property type="entry name" value="DctQ"/>
    <property type="match status" value="1"/>
</dbReference>
<keyword evidence="6 9" id="KW-1133">Transmembrane helix</keyword>
<evidence type="ECO:0000256" key="9">
    <source>
        <dbReference type="RuleBase" id="RU369079"/>
    </source>
</evidence>
<evidence type="ECO:0000313" key="12">
    <source>
        <dbReference type="Proteomes" id="UP000305888"/>
    </source>
</evidence>
<evidence type="ECO:0000256" key="4">
    <source>
        <dbReference type="ARBA" id="ARBA00022519"/>
    </source>
</evidence>